<dbReference type="KEGG" id="dalk:DSCA_21950"/>
<accession>A0A5K7YIQ1</accession>
<name>A0A5K7YIQ1_9BACT</name>
<reference evidence="1 2" key="1">
    <citation type="submission" date="2019-11" db="EMBL/GenBank/DDBJ databases">
        <title>Comparative genomics of hydrocarbon-degrading Desulfosarcina strains.</title>
        <authorList>
            <person name="Watanabe M."/>
            <person name="Kojima H."/>
            <person name="Fukui M."/>
        </authorList>
    </citation>
    <scope>NUCLEOTIDE SEQUENCE [LARGE SCALE GENOMIC DNA]</scope>
    <source>
        <strain evidence="1 2">PL12</strain>
    </source>
</reference>
<dbReference type="AlphaFoldDB" id="A0A5K7YIQ1"/>
<dbReference type="EMBL" id="AP021874">
    <property type="protein sequence ID" value="BBO68265.1"/>
    <property type="molecule type" value="Genomic_DNA"/>
</dbReference>
<evidence type="ECO:0000313" key="2">
    <source>
        <dbReference type="Proteomes" id="UP000427906"/>
    </source>
</evidence>
<keyword evidence="2" id="KW-1185">Reference proteome</keyword>
<protein>
    <submittedName>
        <fullName evidence="1">Uncharacterized protein</fullName>
    </submittedName>
</protein>
<sequence>MTSRCAGDPEFEVTVKEGKVSDVAVPRAPPCRATREAARRVKGYSIKEAPVRIGLDTRFFCTADASNGVLIRGESRSTWEAVCMTRRWRRP</sequence>
<organism evidence="1 2">
    <name type="scientific">Desulfosarcina alkanivorans</name>
    <dbReference type="NCBI Taxonomy" id="571177"/>
    <lineage>
        <taxon>Bacteria</taxon>
        <taxon>Pseudomonadati</taxon>
        <taxon>Thermodesulfobacteriota</taxon>
        <taxon>Desulfobacteria</taxon>
        <taxon>Desulfobacterales</taxon>
        <taxon>Desulfosarcinaceae</taxon>
        <taxon>Desulfosarcina</taxon>
    </lineage>
</organism>
<gene>
    <name evidence="1" type="ORF">DSCA_21950</name>
</gene>
<evidence type="ECO:0000313" key="1">
    <source>
        <dbReference type="EMBL" id="BBO68265.1"/>
    </source>
</evidence>
<dbReference type="RefSeq" id="WP_167527709.1">
    <property type="nucleotide sequence ID" value="NZ_AP021874.1"/>
</dbReference>
<dbReference type="Pfam" id="PF02593">
    <property type="entry name" value="DUF166"/>
    <property type="match status" value="1"/>
</dbReference>
<proteinExistence type="predicted"/>
<dbReference type="Proteomes" id="UP000427906">
    <property type="component" value="Chromosome"/>
</dbReference>
<dbReference type="InterPro" id="IPR003745">
    <property type="entry name" value="DUF166"/>
</dbReference>